<organism evidence="1 2">
    <name type="scientific">Acaulospora colombiana</name>
    <dbReference type="NCBI Taxonomy" id="27376"/>
    <lineage>
        <taxon>Eukaryota</taxon>
        <taxon>Fungi</taxon>
        <taxon>Fungi incertae sedis</taxon>
        <taxon>Mucoromycota</taxon>
        <taxon>Glomeromycotina</taxon>
        <taxon>Glomeromycetes</taxon>
        <taxon>Diversisporales</taxon>
        <taxon>Acaulosporaceae</taxon>
        <taxon>Acaulospora</taxon>
    </lineage>
</organism>
<protein>
    <submittedName>
        <fullName evidence="1">6183_t:CDS:1</fullName>
    </submittedName>
</protein>
<accession>A0ACA9NT81</accession>
<dbReference type="Proteomes" id="UP000789525">
    <property type="component" value="Unassembled WGS sequence"/>
</dbReference>
<feature type="non-terminal residue" evidence="1">
    <location>
        <position position="47"/>
    </location>
</feature>
<evidence type="ECO:0000313" key="2">
    <source>
        <dbReference type="Proteomes" id="UP000789525"/>
    </source>
</evidence>
<dbReference type="EMBL" id="CAJVPT010025290">
    <property type="protein sequence ID" value="CAG8674365.1"/>
    <property type="molecule type" value="Genomic_DNA"/>
</dbReference>
<keyword evidence="2" id="KW-1185">Reference proteome</keyword>
<evidence type="ECO:0000313" key="1">
    <source>
        <dbReference type="EMBL" id="CAG8674365.1"/>
    </source>
</evidence>
<reference evidence="1" key="1">
    <citation type="submission" date="2021-06" db="EMBL/GenBank/DDBJ databases">
        <authorList>
            <person name="Kallberg Y."/>
            <person name="Tangrot J."/>
            <person name="Rosling A."/>
        </authorList>
    </citation>
    <scope>NUCLEOTIDE SEQUENCE</scope>
    <source>
        <strain evidence="1">CL356</strain>
    </source>
</reference>
<proteinExistence type="predicted"/>
<name>A0ACA9NT81_9GLOM</name>
<sequence length="47" mass="5296">MEETCDYQGGHQEMVHGWQEASAFTSIMKSNNTLETFEINPMQCAGL</sequence>
<comment type="caution">
    <text evidence="1">The sequence shown here is derived from an EMBL/GenBank/DDBJ whole genome shotgun (WGS) entry which is preliminary data.</text>
</comment>
<gene>
    <name evidence="1" type="ORF">ACOLOM_LOCUS9073</name>
</gene>